<protein>
    <submittedName>
        <fullName evidence="3">Alpha/beta-hydrolase</fullName>
    </submittedName>
</protein>
<dbReference type="Proteomes" id="UP001203297">
    <property type="component" value="Unassembled WGS sequence"/>
</dbReference>
<dbReference type="InterPro" id="IPR050471">
    <property type="entry name" value="AB_hydrolase"/>
</dbReference>
<dbReference type="AlphaFoldDB" id="A0AAD4MCB7"/>
<keyword evidence="4" id="KW-1185">Reference proteome</keyword>
<evidence type="ECO:0000313" key="3">
    <source>
        <dbReference type="EMBL" id="KAI0307013.1"/>
    </source>
</evidence>
<name>A0AAD4MCB7_9AGAM</name>
<comment type="caution">
    <text evidence="3">The sequence shown here is derived from an EMBL/GenBank/DDBJ whole genome shotgun (WGS) entry which is preliminary data.</text>
</comment>
<keyword evidence="1" id="KW-0812">Transmembrane</keyword>
<feature type="domain" description="AB hydrolase-1" evidence="2">
    <location>
        <begin position="87"/>
        <end position="284"/>
    </location>
</feature>
<evidence type="ECO:0000259" key="2">
    <source>
        <dbReference type="Pfam" id="PF12697"/>
    </source>
</evidence>
<keyword evidence="1" id="KW-1133">Transmembrane helix</keyword>
<evidence type="ECO:0000313" key="4">
    <source>
        <dbReference type="Proteomes" id="UP001203297"/>
    </source>
</evidence>
<reference evidence="3" key="1">
    <citation type="journal article" date="2022" name="New Phytol.">
        <title>Evolutionary transition to the ectomycorrhizal habit in the genomes of a hyperdiverse lineage of mushroom-forming fungi.</title>
        <authorList>
            <person name="Looney B."/>
            <person name="Miyauchi S."/>
            <person name="Morin E."/>
            <person name="Drula E."/>
            <person name="Courty P.E."/>
            <person name="Kohler A."/>
            <person name="Kuo A."/>
            <person name="LaButti K."/>
            <person name="Pangilinan J."/>
            <person name="Lipzen A."/>
            <person name="Riley R."/>
            <person name="Andreopoulos W."/>
            <person name="He G."/>
            <person name="Johnson J."/>
            <person name="Nolan M."/>
            <person name="Tritt A."/>
            <person name="Barry K.W."/>
            <person name="Grigoriev I.V."/>
            <person name="Nagy L.G."/>
            <person name="Hibbett D."/>
            <person name="Henrissat B."/>
            <person name="Matheny P.B."/>
            <person name="Labbe J."/>
            <person name="Martin F.M."/>
        </authorList>
    </citation>
    <scope>NUCLEOTIDE SEQUENCE</scope>
    <source>
        <strain evidence="3">BPL690</strain>
    </source>
</reference>
<dbReference type="PRINTS" id="PR00111">
    <property type="entry name" value="ABHYDROLASE"/>
</dbReference>
<dbReference type="Gene3D" id="3.40.50.1820">
    <property type="entry name" value="alpha/beta hydrolase"/>
    <property type="match status" value="1"/>
</dbReference>
<feature type="transmembrane region" description="Helical" evidence="1">
    <location>
        <begin position="12"/>
        <end position="28"/>
    </location>
</feature>
<sequence>MPVTSPHHCLTFSFFLIPSLILITYFLAQFPNAPQRYSVHPSLASLGPETKAKDIYPEDFYTGGAYVSLPFGKVRYWLLGPVAGKKIVLIHGLSIPSLIWKDVAPALASRGYRILLYDLYGRGYSDAPEITYDASLYATQLALLMQHVKWPKAHVAGVSMGGGILAAFTSFFPDLVDSKVAFIAPTGLVESKDLSRTTKFMSSPFIQTVTSSAPFRVDGPIRGLQDSFEALGTSNRKILLIWGTADNTVPYKYAARMQELLQSELVTIQGGGHDLTVSHPETIISAFTRFSVQSSSPLLLLPNPETSTIFLIYHTWHSKEFTTVILLVR</sequence>
<organism evidence="3 4">
    <name type="scientific">Multifurca ochricompacta</name>
    <dbReference type="NCBI Taxonomy" id="376703"/>
    <lineage>
        <taxon>Eukaryota</taxon>
        <taxon>Fungi</taxon>
        <taxon>Dikarya</taxon>
        <taxon>Basidiomycota</taxon>
        <taxon>Agaricomycotina</taxon>
        <taxon>Agaricomycetes</taxon>
        <taxon>Russulales</taxon>
        <taxon>Russulaceae</taxon>
        <taxon>Multifurca</taxon>
    </lineage>
</organism>
<accession>A0AAD4MCB7</accession>
<dbReference type="SUPFAM" id="SSF53474">
    <property type="entry name" value="alpha/beta-Hydrolases"/>
    <property type="match status" value="1"/>
</dbReference>
<gene>
    <name evidence="3" type="ORF">B0F90DRAFT_1807725</name>
</gene>
<dbReference type="InterPro" id="IPR000073">
    <property type="entry name" value="AB_hydrolase_1"/>
</dbReference>
<dbReference type="PANTHER" id="PTHR43433:SF5">
    <property type="entry name" value="AB HYDROLASE-1 DOMAIN-CONTAINING PROTEIN"/>
    <property type="match status" value="1"/>
</dbReference>
<keyword evidence="1" id="KW-0472">Membrane</keyword>
<proteinExistence type="predicted"/>
<evidence type="ECO:0000256" key="1">
    <source>
        <dbReference type="SAM" id="Phobius"/>
    </source>
</evidence>
<dbReference type="PANTHER" id="PTHR43433">
    <property type="entry name" value="HYDROLASE, ALPHA/BETA FOLD FAMILY PROTEIN"/>
    <property type="match status" value="1"/>
</dbReference>
<dbReference type="EMBL" id="WTXG01000002">
    <property type="protein sequence ID" value="KAI0307013.1"/>
    <property type="molecule type" value="Genomic_DNA"/>
</dbReference>
<dbReference type="InterPro" id="IPR029058">
    <property type="entry name" value="AB_hydrolase_fold"/>
</dbReference>
<dbReference type="Pfam" id="PF12697">
    <property type="entry name" value="Abhydrolase_6"/>
    <property type="match status" value="1"/>
</dbReference>